<comment type="caution">
    <text evidence="1">The sequence shown here is derived from an EMBL/GenBank/DDBJ whole genome shotgun (WGS) entry which is preliminary data.</text>
</comment>
<dbReference type="Proteomes" id="UP000287651">
    <property type="component" value="Unassembled WGS sequence"/>
</dbReference>
<evidence type="ECO:0000313" key="2">
    <source>
        <dbReference type="Proteomes" id="UP000287651"/>
    </source>
</evidence>
<organism evidence="1 2">
    <name type="scientific">Ensete ventricosum</name>
    <name type="common">Abyssinian banana</name>
    <name type="synonym">Musa ensete</name>
    <dbReference type="NCBI Taxonomy" id="4639"/>
    <lineage>
        <taxon>Eukaryota</taxon>
        <taxon>Viridiplantae</taxon>
        <taxon>Streptophyta</taxon>
        <taxon>Embryophyta</taxon>
        <taxon>Tracheophyta</taxon>
        <taxon>Spermatophyta</taxon>
        <taxon>Magnoliopsida</taxon>
        <taxon>Liliopsida</taxon>
        <taxon>Zingiberales</taxon>
        <taxon>Musaceae</taxon>
        <taxon>Ensete</taxon>
    </lineage>
</organism>
<reference evidence="1 2" key="1">
    <citation type="journal article" date="2014" name="Agronomy (Basel)">
        <title>A Draft Genome Sequence for Ensete ventricosum, the Drought-Tolerant Tree Against Hunger.</title>
        <authorList>
            <person name="Harrison J."/>
            <person name="Moore K.A."/>
            <person name="Paszkiewicz K."/>
            <person name="Jones T."/>
            <person name="Grant M."/>
            <person name="Ambacheew D."/>
            <person name="Muzemil S."/>
            <person name="Studholme D.J."/>
        </authorList>
    </citation>
    <scope>NUCLEOTIDE SEQUENCE [LARGE SCALE GENOMIC DNA]</scope>
</reference>
<proteinExistence type="predicted"/>
<evidence type="ECO:0000313" key="1">
    <source>
        <dbReference type="EMBL" id="RRT35311.1"/>
    </source>
</evidence>
<dbReference type="AlphaFoldDB" id="A0A426X751"/>
<sequence length="149" mass="16727">MPLLLFMSFCTLVFIRFSGLLLEIIKGIVFRANYALTDPTDFTQIWVTPPRAGDCRLVRVACLHRQLTMVWSVAGGQHRWLVMGCCPAGNHYHGQLAHEWPTTASPRAPCILTSPLRTSSSSATLARKLTFRNRPLQVFPPQRSVIFAC</sequence>
<dbReference type="EMBL" id="AMZH03025231">
    <property type="protein sequence ID" value="RRT35311.1"/>
    <property type="molecule type" value="Genomic_DNA"/>
</dbReference>
<accession>A0A426X751</accession>
<gene>
    <name evidence="1" type="ORF">B296_00050761</name>
</gene>
<protein>
    <submittedName>
        <fullName evidence="1">Uncharacterized protein</fullName>
    </submittedName>
</protein>
<name>A0A426X751_ENSVE</name>